<dbReference type="AlphaFoldDB" id="A0A1Y1SZ22"/>
<gene>
    <name evidence="1" type="ORF">IIF7_20581</name>
</gene>
<evidence type="ECO:0000313" key="2">
    <source>
        <dbReference type="Proteomes" id="UP000192746"/>
    </source>
</evidence>
<dbReference type="GO" id="GO:0005524">
    <property type="term" value="F:ATP binding"/>
    <property type="evidence" value="ECO:0007669"/>
    <property type="project" value="UniProtKB-KW"/>
</dbReference>
<dbReference type="STRING" id="1185767.IIF7_20581"/>
<name>A0A1Y1SZ22_9FLAO</name>
<accession>A0A1Y1SZ22</accession>
<keyword evidence="2" id="KW-1185">Reference proteome</keyword>
<dbReference type="EMBL" id="ARYN01000065">
    <property type="protein sequence ID" value="ORL43483.1"/>
    <property type="molecule type" value="Genomic_DNA"/>
</dbReference>
<keyword evidence="1" id="KW-0547">Nucleotide-binding</keyword>
<feature type="non-terminal residue" evidence="1">
    <location>
        <position position="52"/>
    </location>
</feature>
<organism evidence="1 2">
    <name type="scientific">Zunongwangia atlantica 22II14-10F7</name>
    <dbReference type="NCBI Taxonomy" id="1185767"/>
    <lineage>
        <taxon>Bacteria</taxon>
        <taxon>Pseudomonadati</taxon>
        <taxon>Bacteroidota</taxon>
        <taxon>Flavobacteriia</taxon>
        <taxon>Flavobacteriales</taxon>
        <taxon>Flavobacteriaceae</taxon>
        <taxon>Zunongwangia</taxon>
    </lineage>
</organism>
<dbReference type="Proteomes" id="UP000192746">
    <property type="component" value="Unassembled WGS sequence"/>
</dbReference>
<sequence>MNTQTLEQMKQLRLHGMIRAFNSSLSPQSTDYTNDEFIAYLIQCEWDDRQNR</sequence>
<comment type="caution">
    <text evidence="1">The sequence shown here is derived from an EMBL/GenBank/DDBJ whole genome shotgun (WGS) entry which is preliminary data.</text>
</comment>
<proteinExistence type="predicted"/>
<evidence type="ECO:0000313" key="1">
    <source>
        <dbReference type="EMBL" id="ORL43483.1"/>
    </source>
</evidence>
<protein>
    <submittedName>
        <fullName evidence="1">IstB domain-containing protein ATP-binding protein</fullName>
    </submittedName>
</protein>
<keyword evidence="1" id="KW-0067">ATP-binding</keyword>
<reference evidence="1 2" key="1">
    <citation type="submission" date="2013-04" db="EMBL/GenBank/DDBJ databases">
        <title>Zunongwangia sp. 22II14-10F7 Genome Sequencing.</title>
        <authorList>
            <person name="Lai Q."/>
            <person name="Shao Z."/>
        </authorList>
    </citation>
    <scope>NUCLEOTIDE SEQUENCE [LARGE SCALE GENOMIC DNA]</scope>
    <source>
        <strain evidence="1 2">22II14-10F7</strain>
    </source>
</reference>